<evidence type="ECO:0000313" key="6">
    <source>
        <dbReference type="Proteomes" id="UP000005384"/>
    </source>
</evidence>
<dbReference type="InterPro" id="IPR015854">
    <property type="entry name" value="ABC_transpr_LolD-like"/>
</dbReference>
<keyword evidence="3" id="KW-0067">ATP-binding</keyword>
<dbReference type="SUPFAM" id="SSF52540">
    <property type="entry name" value="P-loop containing nucleoside triphosphate hydrolases"/>
    <property type="match status" value="1"/>
</dbReference>
<dbReference type="Proteomes" id="UP000005384">
    <property type="component" value="Unassembled WGS sequence"/>
</dbReference>
<dbReference type="RefSeq" id="WP_006782630.1">
    <property type="nucleotide sequence ID" value="NZ_CP040506.1"/>
</dbReference>
<evidence type="ECO:0000259" key="4">
    <source>
        <dbReference type="PROSITE" id="PS50893"/>
    </source>
</evidence>
<dbReference type="InterPro" id="IPR003593">
    <property type="entry name" value="AAA+_ATPase"/>
</dbReference>
<proteinExistence type="inferred from homology"/>
<dbReference type="PANTHER" id="PTHR24220:SF470">
    <property type="entry name" value="CELL DIVISION ATP-BINDING PROTEIN FTSE"/>
    <property type="match status" value="1"/>
</dbReference>
<dbReference type="GO" id="GO:0016887">
    <property type="term" value="F:ATP hydrolysis activity"/>
    <property type="evidence" value="ECO:0007669"/>
    <property type="project" value="InterPro"/>
</dbReference>
<dbReference type="AlphaFoldDB" id="G5IMB4"/>
<accession>G5IMB4</accession>
<dbReference type="Pfam" id="PF00005">
    <property type="entry name" value="ABC_tran"/>
    <property type="match status" value="1"/>
</dbReference>
<dbReference type="EMBL" id="ADLN01000120">
    <property type="protein sequence ID" value="EHI57533.1"/>
    <property type="molecule type" value="Genomic_DNA"/>
</dbReference>
<dbReference type="GO" id="GO:0005524">
    <property type="term" value="F:ATP binding"/>
    <property type="evidence" value="ECO:0007669"/>
    <property type="project" value="UniProtKB-KW"/>
</dbReference>
<dbReference type="HOGENOM" id="CLU_000604_1_22_9"/>
<reference evidence="5 6" key="1">
    <citation type="submission" date="2011-08" db="EMBL/GenBank/DDBJ databases">
        <title>The Genome Sequence of Clostridium hathewayi WAL-18680.</title>
        <authorList>
            <consortium name="The Broad Institute Genome Sequencing Platform"/>
            <person name="Earl A."/>
            <person name="Ward D."/>
            <person name="Feldgarden M."/>
            <person name="Gevers D."/>
            <person name="Finegold S.M."/>
            <person name="Summanen P.H."/>
            <person name="Molitoris D.R."/>
            <person name="Song M."/>
            <person name="Daigneault M."/>
            <person name="Allen-Vercoe E."/>
            <person name="Young S.K."/>
            <person name="Zeng Q."/>
            <person name="Gargeya S."/>
            <person name="Fitzgerald M."/>
            <person name="Haas B."/>
            <person name="Abouelleil A."/>
            <person name="Alvarado L."/>
            <person name="Arachchi H.M."/>
            <person name="Berlin A."/>
            <person name="Brown A."/>
            <person name="Chapman S.B."/>
            <person name="Chen Z."/>
            <person name="Dunbar C."/>
            <person name="Freedman E."/>
            <person name="Gearin G."/>
            <person name="Gellesch M."/>
            <person name="Goldberg J."/>
            <person name="Griggs A."/>
            <person name="Gujja S."/>
            <person name="Heiman D."/>
            <person name="Howarth C."/>
            <person name="Larson L."/>
            <person name="Lui A."/>
            <person name="MacDonald P.J.P."/>
            <person name="Montmayeur A."/>
            <person name="Murphy C."/>
            <person name="Neiman D."/>
            <person name="Pearson M."/>
            <person name="Priest M."/>
            <person name="Roberts A."/>
            <person name="Saif S."/>
            <person name="Shea T."/>
            <person name="Shenoy N."/>
            <person name="Sisk P."/>
            <person name="Stolte C."/>
            <person name="Sykes S."/>
            <person name="Wortman J."/>
            <person name="Nusbaum C."/>
            <person name="Birren B."/>
        </authorList>
    </citation>
    <scope>NUCLEOTIDE SEQUENCE [LARGE SCALE GENOMIC DNA]</scope>
    <source>
        <strain evidence="5 6">WAL-18680</strain>
    </source>
</reference>
<dbReference type="Gene3D" id="3.40.50.300">
    <property type="entry name" value="P-loop containing nucleotide triphosphate hydrolases"/>
    <property type="match status" value="1"/>
</dbReference>
<gene>
    <name evidence="5" type="ORF">HMPREF9473_04642</name>
</gene>
<dbReference type="FunFam" id="3.40.50.300:FF:000056">
    <property type="entry name" value="Cell division ATP-binding protein FtsE"/>
    <property type="match status" value="1"/>
</dbReference>
<feature type="domain" description="ABC transporter" evidence="4">
    <location>
        <begin position="6"/>
        <end position="231"/>
    </location>
</feature>
<evidence type="ECO:0000256" key="1">
    <source>
        <dbReference type="ARBA" id="ARBA00005417"/>
    </source>
</evidence>
<dbReference type="InterPro" id="IPR003439">
    <property type="entry name" value="ABC_transporter-like_ATP-bd"/>
</dbReference>
<keyword evidence="6" id="KW-1185">Reference proteome</keyword>
<evidence type="ECO:0000256" key="3">
    <source>
        <dbReference type="ARBA" id="ARBA00022840"/>
    </source>
</evidence>
<protein>
    <recommendedName>
        <fullName evidence="4">ABC transporter domain-containing protein</fullName>
    </recommendedName>
</protein>
<dbReference type="GO" id="GO:0022857">
    <property type="term" value="F:transmembrane transporter activity"/>
    <property type="evidence" value="ECO:0007669"/>
    <property type="project" value="TreeGrafter"/>
</dbReference>
<keyword evidence="2" id="KW-0547">Nucleotide-binding</keyword>
<comment type="caution">
    <text evidence="5">The sequence shown here is derived from an EMBL/GenBank/DDBJ whole genome shotgun (WGS) entry which is preliminary data.</text>
</comment>
<dbReference type="GO" id="GO:0005886">
    <property type="term" value="C:plasma membrane"/>
    <property type="evidence" value="ECO:0007669"/>
    <property type="project" value="UniProtKB-ARBA"/>
</dbReference>
<organism evidence="5 6">
    <name type="scientific">Hungatella hathewayi WAL-18680</name>
    <dbReference type="NCBI Taxonomy" id="742737"/>
    <lineage>
        <taxon>Bacteria</taxon>
        <taxon>Bacillati</taxon>
        <taxon>Bacillota</taxon>
        <taxon>Clostridia</taxon>
        <taxon>Lachnospirales</taxon>
        <taxon>Lachnospiraceae</taxon>
        <taxon>Hungatella</taxon>
    </lineage>
</organism>
<dbReference type="InterPro" id="IPR027417">
    <property type="entry name" value="P-loop_NTPase"/>
</dbReference>
<dbReference type="PANTHER" id="PTHR24220">
    <property type="entry name" value="IMPORT ATP-BINDING PROTEIN"/>
    <property type="match status" value="1"/>
</dbReference>
<evidence type="ECO:0000256" key="2">
    <source>
        <dbReference type="ARBA" id="ARBA00022741"/>
    </source>
</evidence>
<sequence length="231" mass="25980">MDNRMIVLDHVTKVYGSQKALDNVSLEIKAGEFVFLTGNSGAGKTTMLELILKETEPTKGNLIVNGIQLSQLKERQIYRYRRFIGMVFQDFKLFPDFTVYENVAFAQRVIGAEPRDMKVSVRDALFKVGLEKKAGCYPGQLSGGEKQRTALARAMVNRPVLLLADEPTGNLDQRNAEDIMRLLEKINDQGTTILTVSHNQDLVKSMKKREISVRYGKVIRDSGKGGLSYEF</sequence>
<comment type="similarity">
    <text evidence="1">Belongs to the ABC transporter superfamily.</text>
</comment>
<dbReference type="PATRIC" id="fig|742737.3.peg.4630"/>
<name>G5IMB4_9FIRM</name>
<dbReference type="SMART" id="SM00382">
    <property type="entry name" value="AAA"/>
    <property type="match status" value="1"/>
</dbReference>
<dbReference type="PROSITE" id="PS50893">
    <property type="entry name" value="ABC_TRANSPORTER_2"/>
    <property type="match status" value="1"/>
</dbReference>
<evidence type="ECO:0000313" key="5">
    <source>
        <dbReference type="EMBL" id="EHI57533.1"/>
    </source>
</evidence>
<dbReference type="OrthoDB" id="9802264at2"/>